<dbReference type="OrthoDB" id="9772736at2"/>
<reference evidence="12 13" key="1">
    <citation type="submission" date="2016-10" db="EMBL/GenBank/DDBJ databases">
        <authorList>
            <person name="de Groot N.N."/>
        </authorList>
    </citation>
    <scope>NUCLEOTIDE SEQUENCE [LARGE SCALE GENOMIC DNA]</scope>
    <source>
        <strain evidence="12 13">DSM 5522</strain>
    </source>
</reference>
<evidence type="ECO:0000256" key="6">
    <source>
        <dbReference type="ARBA" id="ARBA00022723"/>
    </source>
</evidence>
<evidence type="ECO:0000256" key="3">
    <source>
        <dbReference type="ARBA" id="ARBA00011048"/>
    </source>
</evidence>
<dbReference type="Gene3D" id="3.20.20.70">
    <property type="entry name" value="Aldolase class I"/>
    <property type="match status" value="1"/>
</dbReference>
<sequence>MGINKYPHLFQPIVLGNRIFRNRIFASPTGYQNINGDGFLNEGAAAYYGRKAMGGVASVATFEGVVDGEFGKGGSGHICLDTPRIEMNLGRVSYGISQYGAVATLELQHCGMFANRDLAMFGGAGKGIAYGPVECEYGGRHIQGMTEEIIERTINKFIDAAVLAKRLGFGMVLIHAGHGWGLHQFLSPITNTRTDKWGGKDIENRCRMLIAIIDGIHKKCGKGFPVEVRISASECYEGGYGIENGIAIACQLEGHADLIHVSAGNHEVDEVFTITHPSMFQKDGCNVYLAEEIKKHVKTPVATIGALSDPELMEEIIATGKADVVELGRELMADPDFVNKIRTGNEDSVKTCMRCLSCFSSELTHGEPYCALNPESGRELEVKYAIPAPNVKKKVLIIGGGCAGMEAAITSVKRGHEVILCEKSSRLGGVLRCEENVDFKKKLEKYLNQQETIIGKMAIDVRLNTEVTPSYAKEVGADVIIAALGAKQLVPNIKGIDNKNVYGAIDAYKKTGELGESVVILGAGLVGVELGLHLRALGKKVTIVEMTDHMNDGGNFLHMSGVRVEVKKRGLEIKFETMAKEITENEVICQHDGNEVKFAADSVIYAVGMVPLTDELMKLYDCANEFYPIGDCVLPSNITNATTTAYMTGMNLGRC</sequence>
<evidence type="ECO:0000313" key="12">
    <source>
        <dbReference type="EMBL" id="SFA84311.1"/>
    </source>
</evidence>
<dbReference type="GO" id="GO:0051536">
    <property type="term" value="F:iron-sulfur cluster binding"/>
    <property type="evidence" value="ECO:0007669"/>
    <property type="project" value="UniProtKB-KW"/>
</dbReference>
<feature type="domain" description="NADH:flavin oxidoreductase/NADH oxidase N-terminal" evidence="10">
    <location>
        <begin position="9"/>
        <end position="347"/>
    </location>
</feature>
<evidence type="ECO:0000256" key="2">
    <source>
        <dbReference type="ARBA" id="ARBA00001966"/>
    </source>
</evidence>
<keyword evidence="8" id="KW-0408">Iron</keyword>
<keyword evidence="13" id="KW-1185">Reference proteome</keyword>
<gene>
    <name evidence="12" type="ORF">SAMN05216249_103122</name>
</gene>
<evidence type="ECO:0000256" key="1">
    <source>
        <dbReference type="ARBA" id="ARBA00001917"/>
    </source>
</evidence>
<dbReference type="Gene3D" id="3.50.50.60">
    <property type="entry name" value="FAD/NAD(P)-binding domain"/>
    <property type="match status" value="1"/>
</dbReference>
<dbReference type="AlphaFoldDB" id="A0A1I0W6W0"/>
<dbReference type="RefSeq" id="WP_092870584.1">
    <property type="nucleotide sequence ID" value="NZ_FOJY01000003.1"/>
</dbReference>
<dbReference type="Gene3D" id="3.40.50.720">
    <property type="entry name" value="NAD(P)-binding Rossmann-like Domain"/>
    <property type="match status" value="1"/>
</dbReference>
<dbReference type="InterPro" id="IPR013785">
    <property type="entry name" value="Aldolase_TIM"/>
</dbReference>
<dbReference type="CDD" id="cd02803">
    <property type="entry name" value="OYE_like_FMN_family"/>
    <property type="match status" value="1"/>
</dbReference>
<dbReference type="PRINTS" id="PR00368">
    <property type="entry name" value="FADPNR"/>
</dbReference>
<dbReference type="GO" id="GO:0010181">
    <property type="term" value="F:FMN binding"/>
    <property type="evidence" value="ECO:0007669"/>
    <property type="project" value="InterPro"/>
</dbReference>
<proteinExistence type="inferred from homology"/>
<dbReference type="GO" id="GO:0016491">
    <property type="term" value="F:oxidoreductase activity"/>
    <property type="evidence" value="ECO:0007669"/>
    <property type="project" value="UniProtKB-KW"/>
</dbReference>
<evidence type="ECO:0000256" key="5">
    <source>
        <dbReference type="ARBA" id="ARBA00022643"/>
    </source>
</evidence>
<organism evidence="12 13">
    <name type="scientific">Acetitomaculum ruminis DSM 5522</name>
    <dbReference type="NCBI Taxonomy" id="1120918"/>
    <lineage>
        <taxon>Bacteria</taxon>
        <taxon>Bacillati</taxon>
        <taxon>Bacillota</taxon>
        <taxon>Clostridia</taxon>
        <taxon>Lachnospirales</taxon>
        <taxon>Lachnospiraceae</taxon>
        <taxon>Acetitomaculum</taxon>
    </lineage>
</organism>
<keyword evidence="9" id="KW-0411">Iron-sulfur</keyword>
<evidence type="ECO:0000313" key="13">
    <source>
        <dbReference type="Proteomes" id="UP000198838"/>
    </source>
</evidence>
<dbReference type="SUPFAM" id="SSF51905">
    <property type="entry name" value="FAD/NAD(P)-binding domain"/>
    <property type="match status" value="1"/>
</dbReference>
<evidence type="ECO:0000259" key="10">
    <source>
        <dbReference type="Pfam" id="PF00724"/>
    </source>
</evidence>
<dbReference type="InterPro" id="IPR023753">
    <property type="entry name" value="FAD/NAD-binding_dom"/>
</dbReference>
<comment type="cofactor">
    <cofactor evidence="1">
        <name>FMN</name>
        <dbReference type="ChEBI" id="CHEBI:58210"/>
    </cofactor>
</comment>
<accession>A0A1I0W6W0</accession>
<evidence type="ECO:0000256" key="8">
    <source>
        <dbReference type="ARBA" id="ARBA00023004"/>
    </source>
</evidence>
<keyword evidence="7" id="KW-0560">Oxidoreductase</keyword>
<keyword evidence="6" id="KW-0479">Metal-binding</keyword>
<evidence type="ECO:0000259" key="11">
    <source>
        <dbReference type="Pfam" id="PF07992"/>
    </source>
</evidence>
<dbReference type="PANTHER" id="PTHR42917">
    <property type="entry name" value="2,4-DIENOYL-COA REDUCTASE"/>
    <property type="match status" value="1"/>
</dbReference>
<comment type="similarity">
    <text evidence="3">In the N-terminal section; belongs to the NADH:flavin oxidoreductase/NADH oxidase family.</text>
</comment>
<dbReference type="InterPro" id="IPR051793">
    <property type="entry name" value="NADH:flavin_oxidoreductase"/>
</dbReference>
<feature type="domain" description="FAD/NAD(P)-binding" evidence="11">
    <location>
        <begin position="393"/>
        <end position="616"/>
    </location>
</feature>
<evidence type="ECO:0000256" key="7">
    <source>
        <dbReference type="ARBA" id="ARBA00023002"/>
    </source>
</evidence>
<dbReference type="Proteomes" id="UP000198838">
    <property type="component" value="Unassembled WGS sequence"/>
</dbReference>
<evidence type="ECO:0000256" key="4">
    <source>
        <dbReference type="ARBA" id="ARBA00022630"/>
    </source>
</evidence>
<dbReference type="PANTHER" id="PTHR42917:SF2">
    <property type="entry name" value="2,4-DIENOYL-COA REDUCTASE [(2E)-ENOYL-COA-PRODUCING]"/>
    <property type="match status" value="1"/>
</dbReference>
<dbReference type="EMBL" id="FOJY01000003">
    <property type="protein sequence ID" value="SFA84311.1"/>
    <property type="molecule type" value="Genomic_DNA"/>
</dbReference>
<keyword evidence="5" id="KW-0288">FMN</keyword>
<protein>
    <submittedName>
        <fullName evidence="12">2,4-dienoyl-CoA reductase</fullName>
    </submittedName>
</protein>
<name>A0A1I0W6W0_9FIRM</name>
<dbReference type="SUPFAM" id="SSF51395">
    <property type="entry name" value="FMN-linked oxidoreductases"/>
    <property type="match status" value="1"/>
</dbReference>
<dbReference type="InterPro" id="IPR001155">
    <property type="entry name" value="OxRdtase_FMN_N"/>
</dbReference>
<dbReference type="Pfam" id="PF07992">
    <property type="entry name" value="Pyr_redox_2"/>
    <property type="match status" value="1"/>
</dbReference>
<dbReference type="GO" id="GO:0046872">
    <property type="term" value="F:metal ion binding"/>
    <property type="evidence" value="ECO:0007669"/>
    <property type="project" value="UniProtKB-KW"/>
</dbReference>
<dbReference type="InterPro" id="IPR036188">
    <property type="entry name" value="FAD/NAD-bd_sf"/>
</dbReference>
<dbReference type="Pfam" id="PF00724">
    <property type="entry name" value="Oxidored_FMN"/>
    <property type="match status" value="1"/>
</dbReference>
<dbReference type="STRING" id="1120918.SAMN05216249_103122"/>
<keyword evidence="4" id="KW-0285">Flavoprotein</keyword>
<dbReference type="PRINTS" id="PR00469">
    <property type="entry name" value="PNDRDTASEII"/>
</dbReference>
<evidence type="ECO:0000256" key="9">
    <source>
        <dbReference type="ARBA" id="ARBA00023014"/>
    </source>
</evidence>
<comment type="cofactor">
    <cofactor evidence="2">
        <name>[4Fe-4S] cluster</name>
        <dbReference type="ChEBI" id="CHEBI:49883"/>
    </cofactor>
</comment>